<feature type="compositionally biased region" description="Low complexity" evidence="1">
    <location>
        <begin position="821"/>
        <end position="832"/>
    </location>
</feature>
<sequence>MTNTYLTLDSTENYELQKLLKRSLSQQKNNKVLAGLLQRLQAFPAAPAPAEHSNEGRSKPYDRPGRPRSKAGGGGGRGGRAGRREGKGKGKDGASMDEIVLPDGGGGGSPGGGQQGGNSADWVCNRGTVNFNAAWQQVNAAAAVHSDSGPFLARLASFMRSEACSGSNNVVAQPTGESLKCLVQRVQQSQAQSVKTSFILLVDQLRLFALVQSLGSIAGIYEKEVAKWENPPSKRTFYDWVEEGSKVAVLAAGGTMYLIVMVCLAGMKNAISAMSGDVAHAMANTLRAPDLKDPVGSLVCSTIVPTLSALRYVAPFNMSALFPTIYLVKKSLPLEVDAGDLAASDRVMDSFWFSHFSLVKRNPEAWKQLLLIPHKSFRDAPSLSRALISREELFLPTPEASESPTPLPMPLPTLAPLPSPCFDAEHPSHQNCGVTRKNTTSWTECQRLLAGHSLNHPPASFATFQEQLRSFYDGGIKKSEDRYLLIPCDDLPSEAICFEGLDGKLQALLCTSMPQSMRDSLTNSIRAALGRHDILRQRGPQDEPLFEVLHFSWYNRYSTKIYRAILTPVTSIPPYQGGLVFLRPTTSSSLRGQSLSDVLEWVESKIQELVGRDIEIQVECCGSLPLNSRVPLFPFTGLVFNFNVSTKGHRDVRDLGFCIVIPFGDYKGGHFCLKEPGWVFDLRPGDFLLFNSSGITHFNLLYEGICGSIVGHTDKEFLNWLSNFNGWKDNAYLVVRHTAGVGDEEVMDDTGGVILAAQQSMVFHTLSGRVLGDNTGPKRLPLISTKQYAYKMLPRTRRTVILEDEDDVVDQDTPSSPLPAKKQGSKSSTKGKAPGKAVVYHSPSPSVSTTSKSTASKARTSRASSKGSKASGGVSKASMQGKEDGDDITGGEASILANLASLVPGLSDYIHISSNGEKISKAVKAALKKSKTASDVAKHAEVRKRASDMLDKEADAHRNKRQHNDDLPLDQDEEELARMFGGGSVTKTKALGRGDDTDSSEMESSDEKGGNEEDNQAEEEEGDGVEEGQGHELDTIEAPEFIIEELGRVQAKRTREKKATVTLGALPAGPMWDLADLGNKILRTLICSEDPFPFDRKKLTRKALSEAAAASNETRNIWKKLCADMKLSDQKVHVEDYAWKGAATVRGQVKDKAAGNMGAYHIPGGLQGKALKQRIEWLTAEKQFRFAFGDLDIVEQSVNLQKPLGNPALEAVIQSQWFYSSKADGSRYPGCFRNIPHPLWALAMTAIEAALSDWKTGSYIREKFSEELWCKRYKSNLNHVKRLHKKAPGWLENFSRTVYLRICQQGNVSIDEEDEEDAADAGIDFEALEAIAMQVSTNTSEHSGASATTSSATL</sequence>
<feature type="region of interest" description="Disordered" evidence="1">
    <location>
        <begin position="803"/>
        <end position="887"/>
    </location>
</feature>
<keyword evidence="4" id="KW-1185">Reference proteome</keyword>
<feature type="domain" description="DUF6532" evidence="2">
    <location>
        <begin position="1079"/>
        <end position="1282"/>
    </location>
</feature>
<feature type="region of interest" description="Disordered" evidence="1">
    <location>
        <begin position="45"/>
        <end position="120"/>
    </location>
</feature>
<dbReference type="Proteomes" id="UP000305948">
    <property type="component" value="Unassembled WGS sequence"/>
</dbReference>
<gene>
    <name evidence="3" type="ORF">OE88DRAFT_1648472</name>
</gene>
<evidence type="ECO:0000313" key="4">
    <source>
        <dbReference type="Proteomes" id="UP000305948"/>
    </source>
</evidence>
<feature type="compositionally biased region" description="Basic and acidic residues" evidence="1">
    <location>
        <begin position="936"/>
        <end position="966"/>
    </location>
</feature>
<organism evidence="3 4">
    <name type="scientific">Heliocybe sulcata</name>
    <dbReference type="NCBI Taxonomy" id="5364"/>
    <lineage>
        <taxon>Eukaryota</taxon>
        <taxon>Fungi</taxon>
        <taxon>Dikarya</taxon>
        <taxon>Basidiomycota</taxon>
        <taxon>Agaricomycotina</taxon>
        <taxon>Agaricomycetes</taxon>
        <taxon>Gloeophyllales</taxon>
        <taxon>Gloeophyllaceae</taxon>
        <taxon>Heliocybe</taxon>
    </lineage>
</organism>
<name>A0A5C3MY92_9AGAM</name>
<proteinExistence type="predicted"/>
<dbReference type="STRING" id="5364.A0A5C3MY92"/>
<feature type="compositionally biased region" description="Low complexity" evidence="1">
    <location>
        <begin position="842"/>
        <end position="878"/>
    </location>
</feature>
<evidence type="ECO:0000259" key="2">
    <source>
        <dbReference type="Pfam" id="PF20149"/>
    </source>
</evidence>
<feature type="compositionally biased region" description="Acidic residues" evidence="1">
    <location>
        <begin position="1012"/>
        <end position="1026"/>
    </location>
</feature>
<accession>A0A5C3MY92</accession>
<feature type="region of interest" description="Disordered" evidence="1">
    <location>
        <begin position="928"/>
        <end position="1036"/>
    </location>
</feature>
<dbReference type="InterPro" id="IPR045341">
    <property type="entry name" value="DUF6532"/>
</dbReference>
<evidence type="ECO:0000256" key="1">
    <source>
        <dbReference type="SAM" id="MobiDB-lite"/>
    </source>
</evidence>
<dbReference type="EMBL" id="ML213529">
    <property type="protein sequence ID" value="TFK46451.1"/>
    <property type="molecule type" value="Genomic_DNA"/>
</dbReference>
<dbReference type="Pfam" id="PF20149">
    <property type="entry name" value="DUF6532"/>
    <property type="match status" value="1"/>
</dbReference>
<reference evidence="3 4" key="1">
    <citation type="journal article" date="2019" name="Nat. Ecol. Evol.">
        <title>Megaphylogeny resolves global patterns of mushroom evolution.</title>
        <authorList>
            <person name="Varga T."/>
            <person name="Krizsan K."/>
            <person name="Foldi C."/>
            <person name="Dima B."/>
            <person name="Sanchez-Garcia M."/>
            <person name="Sanchez-Ramirez S."/>
            <person name="Szollosi G.J."/>
            <person name="Szarkandi J.G."/>
            <person name="Papp V."/>
            <person name="Albert L."/>
            <person name="Andreopoulos W."/>
            <person name="Angelini C."/>
            <person name="Antonin V."/>
            <person name="Barry K.W."/>
            <person name="Bougher N.L."/>
            <person name="Buchanan P."/>
            <person name="Buyck B."/>
            <person name="Bense V."/>
            <person name="Catcheside P."/>
            <person name="Chovatia M."/>
            <person name="Cooper J."/>
            <person name="Damon W."/>
            <person name="Desjardin D."/>
            <person name="Finy P."/>
            <person name="Geml J."/>
            <person name="Haridas S."/>
            <person name="Hughes K."/>
            <person name="Justo A."/>
            <person name="Karasinski D."/>
            <person name="Kautmanova I."/>
            <person name="Kiss B."/>
            <person name="Kocsube S."/>
            <person name="Kotiranta H."/>
            <person name="LaButti K.M."/>
            <person name="Lechner B.E."/>
            <person name="Liimatainen K."/>
            <person name="Lipzen A."/>
            <person name="Lukacs Z."/>
            <person name="Mihaltcheva S."/>
            <person name="Morgado L.N."/>
            <person name="Niskanen T."/>
            <person name="Noordeloos M.E."/>
            <person name="Ohm R.A."/>
            <person name="Ortiz-Santana B."/>
            <person name="Ovrebo C."/>
            <person name="Racz N."/>
            <person name="Riley R."/>
            <person name="Savchenko A."/>
            <person name="Shiryaev A."/>
            <person name="Soop K."/>
            <person name="Spirin V."/>
            <person name="Szebenyi C."/>
            <person name="Tomsovsky M."/>
            <person name="Tulloss R.E."/>
            <person name="Uehling J."/>
            <person name="Grigoriev I.V."/>
            <person name="Vagvolgyi C."/>
            <person name="Papp T."/>
            <person name="Martin F.M."/>
            <person name="Miettinen O."/>
            <person name="Hibbett D.S."/>
            <person name="Nagy L.G."/>
        </authorList>
    </citation>
    <scope>NUCLEOTIDE SEQUENCE [LARGE SCALE GENOMIC DNA]</scope>
    <source>
        <strain evidence="3 4">OMC1185</strain>
    </source>
</reference>
<feature type="compositionally biased region" description="Gly residues" evidence="1">
    <location>
        <begin position="103"/>
        <end position="116"/>
    </location>
</feature>
<evidence type="ECO:0000313" key="3">
    <source>
        <dbReference type="EMBL" id="TFK46451.1"/>
    </source>
</evidence>
<feature type="compositionally biased region" description="Basic and acidic residues" evidence="1">
    <location>
        <begin position="82"/>
        <end position="94"/>
    </location>
</feature>
<feature type="compositionally biased region" description="Basic and acidic residues" evidence="1">
    <location>
        <begin position="52"/>
        <end position="65"/>
    </location>
</feature>
<protein>
    <recommendedName>
        <fullName evidence="2">DUF6532 domain-containing protein</fullName>
    </recommendedName>
</protein>
<dbReference type="OrthoDB" id="2690740at2759"/>
<dbReference type="Gene3D" id="3.60.130.30">
    <property type="match status" value="1"/>
</dbReference>